<dbReference type="GO" id="GO:0031564">
    <property type="term" value="P:transcription antitermination"/>
    <property type="evidence" value="ECO:0007669"/>
    <property type="project" value="UniProtKB-KW"/>
</dbReference>
<gene>
    <name evidence="4" type="primary">nusG_1</name>
    <name evidence="4" type="ORF">acsn021_18890</name>
</gene>
<dbReference type="Pfam" id="PF00467">
    <property type="entry name" value="KOW"/>
    <property type="match status" value="1"/>
</dbReference>
<dbReference type="InterPro" id="IPR043425">
    <property type="entry name" value="NusG-like"/>
</dbReference>
<dbReference type="InterPro" id="IPR006645">
    <property type="entry name" value="NGN-like_dom"/>
</dbReference>
<dbReference type="SUPFAM" id="SSF82679">
    <property type="entry name" value="N-utilization substance G protein NusG, N-terminal domain"/>
    <property type="match status" value="1"/>
</dbReference>
<dbReference type="AlphaFoldDB" id="A0A6S6R4I8"/>
<dbReference type="NCBIfam" id="NF033641">
    <property type="entry name" value="antiterm_LoaP"/>
    <property type="match status" value="1"/>
</dbReference>
<protein>
    <submittedName>
        <fullName evidence="4">Transcription termination/antitermination protein NusG</fullName>
    </submittedName>
</protein>
<dbReference type="KEGG" id="acel:acsn021_18890"/>
<dbReference type="SMART" id="SM00738">
    <property type="entry name" value="NGN"/>
    <property type="match status" value="1"/>
</dbReference>
<dbReference type="GO" id="GO:0006354">
    <property type="term" value="P:DNA-templated transcription elongation"/>
    <property type="evidence" value="ECO:0007669"/>
    <property type="project" value="InterPro"/>
</dbReference>
<dbReference type="InterPro" id="IPR014722">
    <property type="entry name" value="Rib_uL2_dom2"/>
</dbReference>
<accession>A0A6S6R4I8</accession>
<evidence type="ECO:0000256" key="1">
    <source>
        <dbReference type="ARBA" id="ARBA00022814"/>
    </source>
</evidence>
<keyword evidence="1" id="KW-0889">Transcription antitermination</keyword>
<dbReference type="InterPro" id="IPR047663">
    <property type="entry name" value="Transcription_antiterm_LoaP"/>
</dbReference>
<sequence length="176" mass="20688">MNWYAIFVETGFEDEVCLFINKRKIQIYNNIEYNLLVPKRRIYERKQGVRREVTKIMFPGYVLLETNNINEFYSRTRGGPHIIKFLKNNYNFLEVGVDEIKQILHMVDQEGFINISQALIMNDRIKIMEGPLLGQEGIIKKIDKRKGRAKVQFTINYNTLLIDLGIDIIQKIEASS</sequence>
<dbReference type="PANTHER" id="PTHR30265">
    <property type="entry name" value="RHO-INTERACTING TRANSCRIPTION TERMINATION FACTOR NUSG"/>
    <property type="match status" value="1"/>
</dbReference>
<organism evidence="4 5">
    <name type="scientific">Anaerocolumna cellulosilytica</name>
    <dbReference type="NCBI Taxonomy" id="433286"/>
    <lineage>
        <taxon>Bacteria</taxon>
        <taxon>Bacillati</taxon>
        <taxon>Bacillota</taxon>
        <taxon>Clostridia</taxon>
        <taxon>Lachnospirales</taxon>
        <taxon>Lachnospiraceae</taxon>
        <taxon>Anaerocolumna</taxon>
    </lineage>
</organism>
<dbReference type="Gene3D" id="3.30.70.940">
    <property type="entry name" value="NusG, N-terminal domain"/>
    <property type="match status" value="1"/>
</dbReference>
<dbReference type="InterPro" id="IPR036735">
    <property type="entry name" value="NGN_dom_sf"/>
</dbReference>
<dbReference type="PANTHER" id="PTHR30265:SF4">
    <property type="entry name" value="KOW MOTIF FAMILY PROTEIN, EXPRESSED"/>
    <property type="match status" value="1"/>
</dbReference>
<keyword evidence="3" id="KW-0804">Transcription</keyword>
<evidence type="ECO:0000256" key="2">
    <source>
        <dbReference type="ARBA" id="ARBA00023015"/>
    </source>
</evidence>
<proteinExistence type="predicted"/>
<dbReference type="CDD" id="cd08000">
    <property type="entry name" value="NGN"/>
    <property type="match status" value="1"/>
</dbReference>
<dbReference type="InterPro" id="IPR008991">
    <property type="entry name" value="Translation_prot_SH3-like_sf"/>
</dbReference>
<name>A0A6S6R4I8_9FIRM</name>
<keyword evidence="2" id="KW-0805">Transcription regulation</keyword>
<evidence type="ECO:0000313" key="4">
    <source>
        <dbReference type="EMBL" id="BCJ94320.1"/>
    </source>
</evidence>
<evidence type="ECO:0000313" key="5">
    <source>
        <dbReference type="Proteomes" id="UP000515561"/>
    </source>
</evidence>
<evidence type="ECO:0000256" key="3">
    <source>
        <dbReference type="ARBA" id="ARBA00023163"/>
    </source>
</evidence>
<keyword evidence="5" id="KW-1185">Reference proteome</keyword>
<dbReference type="RefSeq" id="WP_184091096.1">
    <property type="nucleotide sequence ID" value="NZ_AP023367.1"/>
</dbReference>
<dbReference type="SUPFAM" id="SSF50104">
    <property type="entry name" value="Translation proteins SH3-like domain"/>
    <property type="match status" value="1"/>
</dbReference>
<dbReference type="Pfam" id="PF02357">
    <property type="entry name" value="NusG"/>
    <property type="match status" value="1"/>
</dbReference>
<reference evidence="4 5" key="1">
    <citation type="journal article" date="2016" name="Int. J. Syst. Evol. Microbiol.">
        <title>Descriptions of Anaerotaenia torta gen. nov., sp. nov. and Anaerocolumna cellulosilytica gen. nov., sp. nov. isolated from a methanogenic reactor of cattle waste.</title>
        <authorList>
            <person name="Uek A."/>
            <person name="Ohtaki Y."/>
            <person name="Kaku N."/>
            <person name="Ueki K."/>
        </authorList>
    </citation>
    <scope>NUCLEOTIDE SEQUENCE [LARGE SCALE GENOMIC DNA]</scope>
    <source>
        <strain evidence="4 5">SN021</strain>
    </source>
</reference>
<dbReference type="InterPro" id="IPR005824">
    <property type="entry name" value="KOW"/>
</dbReference>
<dbReference type="Gene3D" id="2.30.30.30">
    <property type="match status" value="1"/>
</dbReference>
<dbReference type="EMBL" id="AP023367">
    <property type="protein sequence ID" value="BCJ94320.1"/>
    <property type="molecule type" value="Genomic_DNA"/>
</dbReference>
<dbReference type="Proteomes" id="UP000515561">
    <property type="component" value="Chromosome"/>
</dbReference>